<dbReference type="Gene3D" id="3.30.70.100">
    <property type="match status" value="1"/>
</dbReference>
<keyword evidence="2" id="KW-0503">Monooxygenase</keyword>
<evidence type="ECO:0000313" key="3">
    <source>
        <dbReference type="Proteomes" id="UP000484015"/>
    </source>
</evidence>
<dbReference type="Pfam" id="PF03992">
    <property type="entry name" value="ABM"/>
    <property type="match status" value="1"/>
</dbReference>
<proteinExistence type="predicted"/>
<dbReference type="AlphaFoldDB" id="A0A6L6Q3A8"/>
<dbReference type="PROSITE" id="PS51725">
    <property type="entry name" value="ABM"/>
    <property type="match status" value="1"/>
</dbReference>
<evidence type="ECO:0000259" key="1">
    <source>
        <dbReference type="PROSITE" id="PS51725"/>
    </source>
</evidence>
<sequence length="99" mass="11392">MIYEIAEIQIKPDTHAAFEAAVKEAIPLFKRAKGCEAMRLERIIERPDTYHLVINWTTLENHTVDFRGSEDFQTWRGLVGGYFAQPPKVEHTETVLTGF</sequence>
<dbReference type="RefSeq" id="WP_155440498.1">
    <property type="nucleotide sequence ID" value="NZ_WNLA01000013.1"/>
</dbReference>
<dbReference type="EMBL" id="WNLA01000013">
    <property type="protein sequence ID" value="MTW04150.1"/>
    <property type="molecule type" value="Genomic_DNA"/>
</dbReference>
<name>A0A6L6Q3A8_9BURK</name>
<keyword evidence="2" id="KW-0560">Oxidoreductase</keyword>
<dbReference type="SUPFAM" id="SSF54909">
    <property type="entry name" value="Dimeric alpha+beta barrel"/>
    <property type="match status" value="1"/>
</dbReference>
<comment type="caution">
    <text evidence="2">The sequence shown here is derived from an EMBL/GenBank/DDBJ whole genome shotgun (WGS) entry which is preliminary data.</text>
</comment>
<reference evidence="2 3" key="1">
    <citation type="submission" date="2019-11" db="EMBL/GenBank/DDBJ databases">
        <title>Type strains purchased from KCTC, JCM and DSMZ.</title>
        <authorList>
            <person name="Lu H."/>
        </authorList>
    </citation>
    <scope>NUCLEOTIDE SEQUENCE [LARGE SCALE GENOMIC DNA]</scope>
    <source>
        <strain evidence="2 3">KCTC 42409</strain>
    </source>
</reference>
<dbReference type="GO" id="GO:0004497">
    <property type="term" value="F:monooxygenase activity"/>
    <property type="evidence" value="ECO:0007669"/>
    <property type="project" value="UniProtKB-KW"/>
</dbReference>
<keyword evidence="3" id="KW-1185">Reference proteome</keyword>
<dbReference type="InterPro" id="IPR011008">
    <property type="entry name" value="Dimeric_a/b-barrel"/>
</dbReference>
<protein>
    <submittedName>
        <fullName evidence="2">Antibiotic biosynthesis monooxygenase</fullName>
    </submittedName>
</protein>
<evidence type="ECO:0000313" key="2">
    <source>
        <dbReference type="EMBL" id="MTW04150.1"/>
    </source>
</evidence>
<dbReference type="Proteomes" id="UP000484015">
    <property type="component" value="Unassembled WGS sequence"/>
</dbReference>
<dbReference type="InterPro" id="IPR007138">
    <property type="entry name" value="ABM_dom"/>
</dbReference>
<organism evidence="2 3">
    <name type="scientific">Pseudoduganella ginsengisoli</name>
    <dbReference type="NCBI Taxonomy" id="1462440"/>
    <lineage>
        <taxon>Bacteria</taxon>
        <taxon>Pseudomonadati</taxon>
        <taxon>Pseudomonadota</taxon>
        <taxon>Betaproteobacteria</taxon>
        <taxon>Burkholderiales</taxon>
        <taxon>Oxalobacteraceae</taxon>
        <taxon>Telluria group</taxon>
        <taxon>Pseudoduganella</taxon>
    </lineage>
</organism>
<feature type="domain" description="ABM" evidence="1">
    <location>
        <begin position="2"/>
        <end position="96"/>
    </location>
</feature>
<dbReference type="OrthoDB" id="9798157at2"/>
<accession>A0A6L6Q3A8</accession>
<gene>
    <name evidence="2" type="ORF">GM668_18880</name>
</gene>